<feature type="coiled-coil region" evidence="1">
    <location>
        <begin position="39"/>
        <end position="90"/>
    </location>
</feature>
<name>A0AAV5QIB3_9ASCO</name>
<evidence type="ECO:0000313" key="4">
    <source>
        <dbReference type="Proteomes" id="UP001360560"/>
    </source>
</evidence>
<keyword evidence="4" id="KW-1185">Reference proteome</keyword>
<feature type="region of interest" description="Disordered" evidence="2">
    <location>
        <begin position="301"/>
        <end position="382"/>
    </location>
</feature>
<protein>
    <submittedName>
        <fullName evidence="3">Uncharacterized protein</fullName>
    </submittedName>
</protein>
<organism evidence="3 4">
    <name type="scientific">Saccharomycopsis crataegensis</name>
    <dbReference type="NCBI Taxonomy" id="43959"/>
    <lineage>
        <taxon>Eukaryota</taxon>
        <taxon>Fungi</taxon>
        <taxon>Dikarya</taxon>
        <taxon>Ascomycota</taxon>
        <taxon>Saccharomycotina</taxon>
        <taxon>Saccharomycetes</taxon>
        <taxon>Saccharomycopsidaceae</taxon>
        <taxon>Saccharomycopsis</taxon>
    </lineage>
</organism>
<dbReference type="RefSeq" id="XP_064851322.1">
    <property type="nucleotide sequence ID" value="XM_064995250.1"/>
</dbReference>
<dbReference type="EMBL" id="BTFZ01000002">
    <property type="protein sequence ID" value="GMM34322.1"/>
    <property type="molecule type" value="Genomic_DNA"/>
</dbReference>
<accession>A0AAV5QIB3</accession>
<reference evidence="3 4" key="1">
    <citation type="journal article" date="2023" name="Elife">
        <title>Identification of key yeast species and microbe-microbe interactions impacting larval growth of Drosophila in the wild.</title>
        <authorList>
            <person name="Mure A."/>
            <person name="Sugiura Y."/>
            <person name="Maeda R."/>
            <person name="Honda K."/>
            <person name="Sakurai N."/>
            <person name="Takahashi Y."/>
            <person name="Watada M."/>
            <person name="Katoh T."/>
            <person name="Gotoh A."/>
            <person name="Gotoh Y."/>
            <person name="Taniguchi I."/>
            <person name="Nakamura K."/>
            <person name="Hayashi T."/>
            <person name="Katayama T."/>
            <person name="Uemura T."/>
            <person name="Hattori Y."/>
        </authorList>
    </citation>
    <scope>NUCLEOTIDE SEQUENCE [LARGE SCALE GENOMIC DNA]</scope>
    <source>
        <strain evidence="3 4">SC-9</strain>
    </source>
</reference>
<comment type="caution">
    <text evidence="3">The sequence shown here is derived from an EMBL/GenBank/DDBJ whole genome shotgun (WGS) entry which is preliminary data.</text>
</comment>
<evidence type="ECO:0000256" key="1">
    <source>
        <dbReference type="SAM" id="Coils"/>
    </source>
</evidence>
<proteinExistence type="predicted"/>
<sequence>MEIAMYFNSLPQQLETIFAISQFQYVGMQDMVNYQRSYIQKLLEKVDKQRQLLITAKEEITQIEKYKSKIKDLEKNNSILRAKVRSLENGDSLKAPPTRSIHFMNRPINTGNSSIIEHDLKQLVEQQKYDKTNDTPNYNTRQQFNGEDGNTFIRMVKESSTKRGMFARQSMSTWQQQHQNLQPNGSLSQPRVHNQVAESTNIQNNSGINYGVVSGNMVRNGGDVNRNGSGEGLLAVNNTVFGNNGSSRFISLESEGHESGEINNNKISNNYKRPIIFPDLVKFRADNSGSGGDFEVQVRESRNSMQPYQSKNSNGTNSENSGTSPLRPFSRSRLSTSNGKSVGHIASRLSAHMKVGKQRMSTYNGSSSNNREIGRVSRNNRI</sequence>
<dbReference type="AlphaFoldDB" id="A0AAV5QIB3"/>
<evidence type="ECO:0000256" key="2">
    <source>
        <dbReference type="SAM" id="MobiDB-lite"/>
    </source>
</evidence>
<dbReference type="Proteomes" id="UP001360560">
    <property type="component" value="Unassembled WGS sequence"/>
</dbReference>
<feature type="compositionally biased region" description="Polar residues" evidence="2">
    <location>
        <begin position="359"/>
        <end position="382"/>
    </location>
</feature>
<feature type="compositionally biased region" description="Low complexity" evidence="2">
    <location>
        <begin position="312"/>
        <end position="337"/>
    </location>
</feature>
<dbReference type="GeneID" id="90072301"/>
<gene>
    <name evidence="3" type="ORF">DASC09_016470</name>
</gene>
<evidence type="ECO:0000313" key="3">
    <source>
        <dbReference type="EMBL" id="GMM34322.1"/>
    </source>
</evidence>
<keyword evidence="1" id="KW-0175">Coiled coil</keyword>